<accession>W9UZ41</accession>
<proteinExistence type="predicted"/>
<organism evidence="2 3">
    <name type="scientific">Nitrincola nitratireducens</name>
    <dbReference type="NCBI Taxonomy" id="1229521"/>
    <lineage>
        <taxon>Bacteria</taxon>
        <taxon>Pseudomonadati</taxon>
        <taxon>Pseudomonadota</taxon>
        <taxon>Gammaproteobacteria</taxon>
        <taxon>Oceanospirillales</taxon>
        <taxon>Oceanospirillaceae</taxon>
        <taxon>Nitrincola</taxon>
    </lineage>
</organism>
<feature type="transmembrane region" description="Helical" evidence="1">
    <location>
        <begin position="71"/>
        <end position="88"/>
    </location>
</feature>
<keyword evidence="1" id="KW-0472">Membrane</keyword>
<feature type="transmembrane region" description="Helical" evidence="1">
    <location>
        <begin position="6"/>
        <end position="26"/>
    </location>
</feature>
<dbReference type="STRING" id="1229521.D791_00753"/>
<keyword evidence="3" id="KW-1185">Reference proteome</keyword>
<reference evidence="3" key="1">
    <citation type="submission" date="2012-11" db="EMBL/GenBank/DDBJ databases">
        <authorList>
            <person name="Singh A."/>
            <person name="Pinnaka A.K."/>
            <person name="Vaidya B."/>
        </authorList>
    </citation>
    <scope>NUCLEOTIDE SEQUENCE [LARGE SCALE GENOMIC DNA]</scope>
    <source>
        <strain evidence="3">AK23</strain>
    </source>
</reference>
<sequence length="262" mass="29601">MNGSIAILVVATASAGYIISSKCVKYRYKIARQSGHRLYLSSLTLGTYSLFFAILTTWLFLPKSYSDNAHFITAIVTVFSALTYTELYNRNPNYKSIFTILKSFNNNGLKNTISKLSKEIKEDKEDNIRGIQALWRAWQDNDFELICAHALFNLKPVAVTLDSNKVYVGMVADSIEPSDGESYLSLLPLYSGHRDKDSQSFKLDRKYTSIIDGLLKQDPSILNSKLDYIIAIPTERIVTMHIFNEDLYQEVSGSSTTDIENN</sequence>
<dbReference type="Proteomes" id="UP000019464">
    <property type="component" value="Unassembled WGS sequence"/>
</dbReference>
<dbReference type="AlphaFoldDB" id="W9UZ41"/>
<keyword evidence="1" id="KW-0812">Transmembrane</keyword>
<evidence type="ECO:0000313" key="3">
    <source>
        <dbReference type="Proteomes" id="UP000019464"/>
    </source>
</evidence>
<comment type="caution">
    <text evidence="2">The sequence shown here is derived from an EMBL/GenBank/DDBJ whole genome shotgun (WGS) entry which is preliminary data.</text>
</comment>
<keyword evidence="1" id="KW-1133">Transmembrane helix</keyword>
<name>W9UZ41_9GAMM</name>
<reference evidence="2 3" key="2">
    <citation type="journal article" date="2015" name="Syst. Appl. Microbiol.">
        <title>Nitrincola nitratireducens sp. nov. isolated from a haloalkaline crater lake.</title>
        <authorList>
            <person name="Singh A."/>
            <person name="Vaidya B."/>
            <person name="Tanuku N.R."/>
            <person name="Pinnaka A.K."/>
        </authorList>
    </citation>
    <scope>NUCLEOTIDE SEQUENCE [LARGE SCALE GENOMIC DNA]</scope>
    <source>
        <strain evidence="2 3">AK23</strain>
    </source>
</reference>
<dbReference type="EMBL" id="AONB01000002">
    <property type="protein sequence ID" value="EXJ12508.1"/>
    <property type="molecule type" value="Genomic_DNA"/>
</dbReference>
<protein>
    <submittedName>
        <fullName evidence="2">Uncharacterized protein</fullName>
    </submittedName>
</protein>
<gene>
    <name evidence="2" type="ORF">D791_00753</name>
</gene>
<dbReference type="RefSeq" id="WP_051514118.1">
    <property type="nucleotide sequence ID" value="NZ_AONB01000002.1"/>
</dbReference>
<evidence type="ECO:0000256" key="1">
    <source>
        <dbReference type="SAM" id="Phobius"/>
    </source>
</evidence>
<dbReference type="OrthoDB" id="6058926at2"/>
<feature type="transmembrane region" description="Helical" evidence="1">
    <location>
        <begin position="38"/>
        <end position="59"/>
    </location>
</feature>
<evidence type="ECO:0000313" key="2">
    <source>
        <dbReference type="EMBL" id="EXJ12508.1"/>
    </source>
</evidence>